<sequence>MSWWSHSGSLALLYNKETRITEAVFHSESNLLGFQLLKNIKKNAVDWTNPLSIALEVIQMVVAFFHSELEKLQQKLGRINEQTGQHNYANIPPTDPFKLDFLATTRSLNTLSQDAILMTATFTSLINVLDNLQKFKKATEDLEEDGHGCIEAIKIDERMDILRENCRSLLIEVKSLNKQSAVLIQVEYQFMAQKDAKVNIELAKSSTAIAKASKEDSAIMLELAKTSAAIAKSNKEDSMVMIELAKSSADIAKASKEDSAVMIELGKSSAAIAKSSKEDSAAMKTIAIETKRDSAAMKTMSILGMLFLPGTFIATVFSMPVFDWEEDGTPIMKPAFRYYWAVTLPLTLGILLAWSVTMVFPGKWAARWWKKAPVVKDLQEDSGSTAS</sequence>
<feature type="transmembrane region" description="Helical" evidence="6">
    <location>
        <begin position="338"/>
        <end position="360"/>
    </location>
</feature>
<dbReference type="GO" id="GO:0015095">
    <property type="term" value="F:magnesium ion transmembrane transporter activity"/>
    <property type="evidence" value="ECO:0007669"/>
    <property type="project" value="TreeGrafter"/>
</dbReference>
<evidence type="ECO:0000256" key="2">
    <source>
        <dbReference type="ARBA" id="ARBA00022692"/>
    </source>
</evidence>
<evidence type="ECO:0000313" key="8">
    <source>
        <dbReference type="Proteomes" id="UP000184330"/>
    </source>
</evidence>
<keyword evidence="4 6" id="KW-0472">Membrane</keyword>
<dbReference type="AlphaFoldDB" id="A0A1L7XQ40"/>
<keyword evidence="3 6" id="KW-1133">Transmembrane helix</keyword>
<keyword evidence="2 6" id="KW-0812">Transmembrane</keyword>
<evidence type="ECO:0000256" key="3">
    <source>
        <dbReference type="ARBA" id="ARBA00022989"/>
    </source>
</evidence>
<dbReference type="GO" id="GO:0000287">
    <property type="term" value="F:magnesium ion binding"/>
    <property type="evidence" value="ECO:0007669"/>
    <property type="project" value="TreeGrafter"/>
</dbReference>
<feature type="coiled-coil region" evidence="5">
    <location>
        <begin position="125"/>
        <end position="179"/>
    </location>
</feature>
<evidence type="ECO:0000256" key="6">
    <source>
        <dbReference type="SAM" id="Phobius"/>
    </source>
</evidence>
<gene>
    <name evidence="7" type="ORF">PAC_17060</name>
</gene>
<keyword evidence="8" id="KW-1185">Reference proteome</keyword>
<evidence type="ECO:0000256" key="4">
    <source>
        <dbReference type="ARBA" id="ARBA00023136"/>
    </source>
</evidence>
<feature type="transmembrane region" description="Helical" evidence="6">
    <location>
        <begin position="300"/>
        <end position="318"/>
    </location>
</feature>
<evidence type="ECO:0000313" key="7">
    <source>
        <dbReference type="EMBL" id="CZR67161.1"/>
    </source>
</evidence>
<dbReference type="OrthoDB" id="2830640at2759"/>
<proteinExistence type="predicted"/>
<dbReference type="PANTHER" id="PTHR46494:SF1">
    <property type="entry name" value="CORA FAMILY METAL ION TRANSPORTER (EUROFUNG)"/>
    <property type="match status" value="1"/>
</dbReference>
<accession>A0A1L7XQ40</accession>
<dbReference type="PANTHER" id="PTHR46494">
    <property type="entry name" value="CORA FAMILY METAL ION TRANSPORTER (EUROFUNG)"/>
    <property type="match status" value="1"/>
</dbReference>
<keyword evidence="5" id="KW-0175">Coiled coil</keyword>
<name>A0A1L7XQ40_9HELO</name>
<evidence type="ECO:0000256" key="5">
    <source>
        <dbReference type="SAM" id="Coils"/>
    </source>
</evidence>
<dbReference type="GO" id="GO:0005886">
    <property type="term" value="C:plasma membrane"/>
    <property type="evidence" value="ECO:0007669"/>
    <property type="project" value="UniProtKB-SubCell"/>
</dbReference>
<dbReference type="SUPFAM" id="SSF144083">
    <property type="entry name" value="Magnesium transport protein CorA, transmembrane region"/>
    <property type="match status" value="1"/>
</dbReference>
<evidence type="ECO:0000256" key="1">
    <source>
        <dbReference type="ARBA" id="ARBA00004651"/>
    </source>
</evidence>
<comment type="subcellular location">
    <subcellularLocation>
        <location evidence="1">Cell membrane</location>
        <topology evidence="1">Multi-pass membrane protein</topology>
    </subcellularLocation>
</comment>
<reference evidence="7 8" key="1">
    <citation type="submission" date="2016-03" db="EMBL/GenBank/DDBJ databases">
        <authorList>
            <person name="Ploux O."/>
        </authorList>
    </citation>
    <scope>NUCLEOTIDE SEQUENCE [LARGE SCALE GENOMIC DNA]</scope>
    <source>
        <strain evidence="7 8">UAMH 11012</strain>
    </source>
</reference>
<dbReference type="Proteomes" id="UP000184330">
    <property type="component" value="Unassembled WGS sequence"/>
</dbReference>
<dbReference type="GO" id="GO:0050897">
    <property type="term" value="F:cobalt ion binding"/>
    <property type="evidence" value="ECO:0007669"/>
    <property type="project" value="TreeGrafter"/>
</dbReference>
<dbReference type="Gene3D" id="1.20.58.340">
    <property type="entry name" value="Magnesium transport protein CorA, transmembrane region"/>
    <property type="match status" value="1"/>
</dbReference>
<dbReference type="GO" id="GO:0015087">
    <property type="term" value="F:cobalt ion transmembrane transporter activity"/>
    <property type="evidence" value="ECO:0007669"/>
    <property type="project" value="TreeGrafter"/>
</dbReference>
<protein>
    <submittedName>
        <fullName evidence="7">Uncharacterized protein</fullName>
    </submittedName>
</protein>
<dbReference type="InterPro" id="IPR045863">
    <property type="entry name" value="CorA_TM1_TM2"/>
</dbReference>
<dbReference type="EMBL" id="FJOG01000042">
    <property type="protein sequence ID" value="CZR67161.1"/>
    <property type="molecule type" value="Genomic_DNA"/>
</dbReference>
<organism evidence="7 8">
    <name type="scientific">Phialocephala subalpina</name>
    <dbReference type="NCBI Taxonomy" id="576137"/>
    <lineage>
        <taxon>Eukaryota</taxon>
        <taxon>Fungi</taxon>
        <taxon>Dikarya</taxon>
        <taxon>Ascomycota</taxon>
        <taxon>Pezizomycotina</taxon>
        <taxon>Leotiomycetes</taxon>
        <taxon>Helotiales</taxon>
        <taxon>Mollisiaceae</taxon>
        <taxon>Phialocephala</taxon>
        <taxon>Phialocephala fortinii species complex</taxon>
    </lineage>
</organism>